<dbReference type="EMBL" id="DWWU01000010">
    <property type="protein sequence ID" value="HJC14649.1"/>
    <property type="molecule type" value="Genomic_DNA"/>
</dbReference>
<gene>
    <name evidence="13" type="ORF">H9705_02310</name>
</gene>
<evidence type="ECO:0000313" key="14">
    <source>
        <dbReference type="Proteomes" id="UP000823849"/>
    </source>
</evidence>
<keyword evidence="4" id="KW-1003">Cell membrane</keyword>
<organism evidence="13 14">
    <name type="scientific">Candidatus Fusicatenibacter intestinigallinarum</name>
    <dbReference type="NCBI Taxonomy" id="2838598"/>
    <lineage>
        <taxon>Bacteria</taxon>
        <taxon>Bacillati</taxon>
        <taxon>Bacillota</taxon>
        <taxon>Clostridia</taxon>
        <taxon>Lachnospirales</taxon>
        <taxon>Lachnospiraceae</taxon>
        <taxon>Fusicatenibacter</taxon>
    </lineage>
</organism>
<name>A0A9D2N9N4_9FIRM</name>
<evidence type="ECO:0000256" key="2">
    <source>
        <dbReference type="ARBA" id="ARBA00004651"/>
    </source>
</evidence>
<keyword evidence="9" id="KW-0902">Two-component regulatory system</keyword>
<keyword evidence="8 11" id="KW-1133">Transmembrane helix</keyword>
<comment type="subcellular location">
    <subcellularLocation>
        <location evidence="2">Cell membrane</location>
        <topology evidence="2">Multi-pass membrane protein</topology>
    </subcellularLocation>
</comment>
<evidence type="ECO:0000256" key="1">
    <source>
        <dbReference type="ARBA" id="ARBA00000085"/>
    </source>
</evidence>
<protein>
    <recommendedName>
        <fullName evidence="3">histidine kinase</fullName>
        <ecNumber evidence="3">2.7.13.3</ecNumber>
    </recommendedName>
</protein>
<feature type="transmembrane region" description="Helical" evidence="11">
    <location>
        <begin position="12"/>
        <end position="33"/>
    </location>
</feature>
<dbReference type="AlphaFoldDB" id="A0A9D2N9N4"/>
<sequence>MRQLFNYLKKIFPTLLWTAFFLGIFALVCFLYDVPVQPAVYAAQVALVFGALAVMIGFFRFRRKSMELEKIREDIVLAEELPEPEDSVEEVYQDMVRVLRQKMAEMEEKDRSSYREMIEYYTLWAHQIKTPIAAMRLLLQQEDSDRNRELLSELFKIEQYVLMVLQYLRLESESSDLVLKTQNLDDIIRQAVKKYAPLFIRKKLTLVYEPVNCQVLTDEKWLEFVLEQILSNAIKYTKRGSVAVYMDDREEKTLVIADTGIGIAAEDVPRVFEKGFTGYNGRYDKRSTGIGLYLCRRVLNRLSHTIRIESEPGQGTRVYINLDTVNLQP</sequence>
<dbReference type="GO" id="GO:0005886">
    <property type="term" value="C:plasma membrane"/>
    <property type="evidence" value="ECO:0007669"/>
    <property type="project" value="UniProtKB-SubCell"/>
</dbReference>
<keyword evidence="10 11" id="KW-0472">Membrane</keyword>
<dbReference type="PRINTS" id="PR00344">
    <property type="entry name" value="BCTRLSENSOR"/>
</dbReference>
<dbReference type="Gene3D" id="3.30.565.10">
    <property type="entry name" value="Histidine kinase-like ATPase, C-terminal domain"/>
    <property type="match status" value="1"/>
</dbReference>
<reference evidence="13" key="1">
    <citation type="journal article" date="2021" name="PeerJ">
        <title>Extensive microbial diversity within the chicken gut microbiome revealed by metagenomics and culture.</title>
        <authorList>
            <person name="Gilroy R."/>
            <person name="Ravi A."/>
            <person name="Getino M."/>
            <person name="Pursley I."/>
            <person name="Horton D.L."/>
            <person name="Alikhan N.F."/>
            <person name="Baker D."/>
            <person name="Gharbi K."/>
            <person name="Hall N."/>
            <person name="Watson M."/>
            <person name="Adriaenssens E.M."/>
            <person name="Foster-Nyarko E."/>
            <person name="Jarju S."/>
            <person name="Secka A."/>
            <person name="Antonio M."/>
            <person name="Oren A."/>
            <person name="Chaudhuri R.R."/>
            <person name="La Ragione R."/>
            <person name="Hildebrand F."/>
            <person name="Pallen M.J."/>
        </authorList>
    </citation>
    <scope>NUCLEOTIDE SEQUENCE</scope>
    <source>
        <strain evidence="13">CHK185-5351</strain>
    </source>
</reference>
<dbReference type="GO" id="GO:0004721">
    <property type="term" value="F:phosphoprotein phosphatase activity"/>
    <property type="evidence" value="ECO:0007669"/>
    <property type="project" value="TreeGrafter"/>
</dbReference>
<accession>A0A9D2N9N4</accession>
<evidence type="ECO:0000256" key="9">
    <source>
        <dbReference type="ARBA" id="ARBA00023012"/>
    </source>
</evidence>
<evidence type="ECO:0000256" key="6">
    <source>
        <dbReference type="ARBA" id="ARBA00022692"/>
    </source>
</evidence>
<dbReference type="SUPFAM" id="SSF55874">
    <property type="entry name" value="ATPase domain of HSP90 chaperone/DNA topoisomerase II/histidine kinase"/>
    <property type="match status" value="1"/>
</dbReference>
<dbReference type="InterPro" id="IPR005467">
    <property type="entry name" value="His_kinase_dom"/>
</dbReference>
<dbReference type="GO" id="GO:0016036">
    <property type="term" value="P:cellular response to phosphate starvation"/>
    <property type="evidence" value="ECO:0007669"/>
    <property type="project" value="TreeGrafter"/>
</dbReference>
<evidence type="ECO:0000256" key="4">
    <source>
        <dbReference type="ARBA" id="ARBA00022475"/>
    </source>
</evidence>
<evidence type="ECO:0000256" key="5">
    <source>
        <dbReference type="ARBA" id="ARBA00022679"/>
    </source>
</evidence>
<dbReference type="Proteomes" id="UP000823849">
    <property type="component" value="Unassembled WGS sequence"/>
</dbReference>
<dbReference type="Pfam" id="PF02518">
    <property type="entry name" value="HATPase_c"/>
    <property type="match status" value="1"/>
</dbReference>
<dbReference type="PROSITE" id="PS50109">
    <property type="entry name" value="HIS_KIN"/>
    <property type="match status" value="1"/>
</dbReference>
<feature type="transmembrane region" description="Helical" evidence="11">
    <location>
        <begin position="39"/>
        <end position="61"/>
    </location>
</feature>
<comment type="caution">
    <text evidence="13">The sequence shown here is derived from an EMBL/GenBank/DDBJ whole genome shotgun (WGS) entry which is preliminary data.</text>
</comment>
<dbReference type="InterPro" id="IPR036890">
    <property type="entry name" value="HATPase_C_sf"/>
</dbReference>
<evidence type="ECO:0000256" key="11">
    <source>
        <dbReference type="SAM" id="Phobius"/>
    </source>
</evidence>
<evidence type="ECO:0000256" key="3">
    <source>
        <dbReference type="ARBA" id="ARBA00012438"/>
    </source>
</evidence>
<keyword evidence="5" id="KW-0808">Transferase</keyword>
<evidence type="ECO:0000256" key="7">
    <source>
        <dbReference type="ARBA" id="ARBA00022777"/>
    </source>
</evidence>
<keyword evidence="7 13" id="KW-0418">Kinase</keyword>
<dbReference type="PANTHER" id="PTHR45453">
    <property type="entry name" value="PHOSPHATE REGULON SENSOR PROTEIN PHOR"/>
    <property type="match status" value="1"/>
</dbReference>
<evidence type="ECO:0000313" key="13">
    <source>
        <dbReference type="EMBL" id="HJC14649.1"/>
    </source>
</evidence>
<keyword evidence="6 11" id="KW-0812">Transmembrane</keyword>
<evidence type="ECO:0000256" key="10">
    <source>
        <dbReference type="ARBA" id="ARBA00023136"/>
    </source>
</evidence>
<dbReference type="InterPro" id="IPR004358">
    <property type="entry name" value="Sig_transdc_His_kin-like_C"/>
</dbReference>
<dbReference type="EC" id="2.7.13.3" evidence="3"/>
<dbReference type="GO" id="GO:0000155">
    <property type="term" value="F:phosphorelay sensor kinase activity"/>
    <property type="evidence" value="ECO:0007669"/>
    <property type="project" value="TreeGrafter"/>
</dbReference>
<feature type="domain" description="Histidine kinase" evidence="12">
    <location>
        <begin position="123"/>
        <end position="326"/>
    </location>
</feature>
<dbReference type="SMART" id="SM00387">
    <property type="entry name" value="HATPase_c"/>
    <property type="match status" value="1"/>
</dbReference>
<evidence type="ECO:0000259" key="12">
    <source>
        <dbReference type="PROSITE" id="PS50109"/>
    </source>
</evidence>
<dbReference type="InterPro" id="IPR003594">
    <property type="entry name" value="HATPase_dom"/>
</dbReference>
<dbReference type="InterPro" id="IPR050351">
    <property type="entry name" value="BphY/WalK/GraS-like"/>
</dbReference>
<proteinExistence type="predicted"/>
<evidence type="ECO:0000256" key="8">
    <source>
        <dbReference type="ARBA" id="ARBA00022989"/>
    </source>
</evidence>
<reference evidence="13" key="2">
    <citation type="submission" date="2021-04" db="EMBL/GenBank/DDBJ databases">
        <authorList>
            <person name="Gilroy R."/>
        </authorList>
    </citation>
    <scope>NUCLEOTIDE SEQUENCE</scope>
    <source>
        <strain evidence="13">CHK185-5351</strain>
    </source>
</reference>
<dbReference type="PANTHER" id="PTHR45453:SF2">
    <property type="entry name" value="HISTIDINE KINASE"/>
    <property type="match status" value="1"/>
</dbReference>
<comment type="catalytic activity">
    <reaction evidence="1">
        <text>ATP + protein L-histidine = ADP + protein N-phospho-L-histidine.</text>
        <dbReference type="EC" id="2.7.13.3"/>
    </reaction>
</comment>